<dbReference type="SUPFAM" id="SSF52172">
    <property type="entry name" value="CheY-like"/>
    <property type="match status" value="1"/>
</dbReference>
<feature type="domain" description="Response regulatory" evidence="2">
    <location>
        <begin position="8"/>
        <end position="123"/>
    </location>
</feature>
<evidence type="ECO:0000313" key="5">
    <source>
        <dbReference type="Proteomes" id="UP001320148"/>
    </source>
</evidence>
<dbReference type="Gene3D" id="3.40.50.2300">
    <property type="match status" value="1"/>
</dbReference>
<dbReference type="EMBL" id="AP024488">
    <property type="protein sequence ID" value="BCS96709.1"/>
    <property type="molecule type" value="Genomic_DNA"/>
</dbReference>
<dbReference type="InterPro" id="IPR003607">
    <property type="entry name" value="HD/PDEase_dom"/>
</dbReference>
<dbReference type="PANTHER" id="PTHR45228:SF5">
    <property type="entry name" value="CYCLIC DI-GMP PHOSPHODIESTERASE VC_1348-RELATED"/>
    <property type="match status" value="1"/>
</dbReference>
<dbReference type="Pfam" id="PF13487">
    <property type="entry name" value="HD_5"/>
    <property type="match status" value="1"/>
</dbReference>
<evidence type="ECO:0000256" key="1">
    <source>
        <dbReference type="PROSITE-ProRule" id="PRU00169"/>
    </source>
</evidence>
<dbReference type="RefSeq" id="WP_236892998.1">
    <property type="nucleotide sequence ID" value="NZ_AP024488.1"/>
</dbReference>
<sequence length="356" mass="39367">MATDKLWKILVVDDEPNNLKLLGQILGDKYELAFAPSGVKALSIASKVKPDIVLLDIMMPEVDGYEVCRRLKANPQTAPIPVIFVTAMDEVEDERRGFDVGGVDYITKPVSAPIVLARVATHLHLYDEQRACNMLVEQRTSELESSQKAAIYMLGEAGHFNDDNTGVHIWRMADYAEAIARSAGWHVERAAMLKLASPMHDTGKIGIPDTVLKKPGKLFGSEWDVMKSHTTIGHSILSKSDTPLFRFAADIALCHHEKWDGTGYPKGLAGEDIPESARIVAIADVFDALTMRRPYKGAWTVEGALAAIKENREAQFDPKMVDCFFDVEKEICNIKRVWDGKEDAQAAGETTWGDAV</sequence>
<dbReference type="InterPro" id="IPR011006">
    <property type="entry name" value="CheY-like_superfamily"/>
</dbReference>
<dbReference type="SMART" id="SM00448">
    <property type="entry name" value="REC"/>
    <property type="match status" value="1"/>
</dbReference>
<dbReference type="PANTHER" id="PTHR45228">
    <property type="entry name" value="CYCLIC DI-GMP PHOSPHODIESTERASE TM_0186-RELATED"/>
    <property type="match status" value="1"/>
</dbReference>
<dbReference type="InterPro" id="IPR037522">
    <property type="entry name" value="HD_GYP_dom"/>
</dbReference>
<dbReference type="PROSITE" id="PS51832">
    <property type="entry name" value="HD_GYP"/>
    <property type="match status" value="1"/>
</dbReference>
<dbReference type="PROSITE" id="PS50110">
    <property type="entry name" value="RESPONSE_REGULATORY"/>
    <property type="match status" value="1"/>
</dbReference>
<name>A0ABN6F2J0_9BACT</name>
<evidence type="ECO:0000259" key="2">
    <source>
        <dbReference type="PROSITE" id="PS50110"/>
    </source>
</evidence>
<organism evidence="4 5">
    <name type="scientific">Desulfoluna limicola</name>
    <dbReference type="NCBI Taxonomy" id="2810562"/>
    <lineage>
        <taxon>Bacteria</taxon>
        <taxon>Pseudomonadati</taxon>
        <taxon>Thermodesulfobacteriota</taxon>
        <taxon>Desulfobacteria</taxon>
        <taxon>Desulfobacterales</taxon>
        <taxon>Desulfolunaceae</taxon>
        <taxon>Desulfoluna</taxon>
    </lineage>
</organism>
<dbReference type="SUPFAM" id="SSF109604">
    <property type="entry name" value="HD-domain/PDEase-like"/>
    <property type="match status" value="1"/>
</dbReference>
<dbReference type="InterPro" id="IPR001789">
    <property type="entry name" value="Sig_transdc_resp-reg_receiver"/>
</dbReference>
<evidence type="ECO:0000259" key="3">
    <source>
        <dbReference type="PROSITE" id="PS51832"/>
    </source>
</evidence>
<keyword evidence="5" id="KW-1185">Reference proteome</keyword>
<dbReference type="CDD" id="cd00077">
    <property type="entry name" value="HDc"/>
    <property type="match status" value="1"/>
</dbReference>
<feature type="modified residue" description="4-aspartylphosphate" evidence="1">
    <location>
        <position position="56"/>
    </location>
</feature>
<evidence type="ECO:0000313" key="4">
    <source>
        <dbReference type="EMBL" id="BCS96709.1"/>
    </source>
</evidence>
<accession>A0ABN6F2J0</accession>
<gene>
    <name evidence="4" type="ORF">DSLASN_23410</name>
</gene>
<reference evidence="4 5" key="1">
    <citation type="submission" date="2021-02" db="EMBL/GenBank/DDBJ databases">
        <title>Complete genome of Desulfoluna sp. strain ASN36.</title>
        <authorList>
            <person name="Takahashi A."/>
            <person name="Kojima H."/>
            <person name="Fukui M."/>
        </authorList>
    </citation>
    <scope>NUCLEOTIDE SEQUENCE [LARGE SCALE GENOMIC DNA]</scope>
    <source>
        <strain evidence="4 5">ASN36</strain>
    </source>
</reference>
<proteinExistence type="predicted"/>
<dbReference type="Pfam" id="PF00072">
    <property type="entry name" value="Response_reg"/>
    <property type="match status" value="1"/>
</dbReference>
<keyword evidence="1" id="KW-0597">Phosphoprotein</keyword>
<dbReference type="Proteomes" id="UP001320148">
    <property type="component" value="Chromosome"/>
</dbReference>
<dbReference type="InterPro" id="IPR052020">
    <property type="entry name" value="Cyclic_di-GMP/3'3'-cGAMP_PDE"/>
</dbReference>
<protein>
    <submittedName>
        <fullName evidence="4">Two-component system response regulator</fullName>
    </submittedName>
</protein>
<dbReference type="SMART" id="SM00471">
    <property type="entry name" value="HDc"/>
    <property type="match status" value="1"/>
</dbReference>
<dbReference type="Gene3D" id="1.10.3210.10">
    <property type="entry name" value="Hypothetical protein af1432"/>
    <property type="match status" value="1"/>
</dbReference>
<feature type="domain" description="HD-GYP" evidence="3">
    <location>
        <begin position="143"/>
        <end position="340"/>
    </location>
</feature>
<dbReference type="CDD" id="cd19920">
    <property type="entry name" value="REC_PA4781-like"/>
    <property type="match status" value="1"/>
</dbReference>